<dbReference type="PATRIC" id="fig|626887.3.peg.1299"/>
<dbReference type="SUPFAM" id="SSF53474">
    <property type="entry name" value="alpha/beta-Hydrolases"/>
    <property type="match status" value="1"/>
</dbReference>
<dbReference type="InterPro" id="IPR029058">
    <property type="entry name" value="AB_hydrolase_fold"/>
</dbReference>
<dbReference type="Gene3D" id="3.40.50.1820">
    <property type="entry name" value="alpha/beta hydrolase"/>
    <property type="match status" value="1"/>
</dbReference>
<sequence>MRLAIRNQAINGFSELLSHDHSIALSDGRKLVFTDLGDTEGKPILFAHGMPGCRLEGWFFHEQARRHGFRLVTPDRPGIGASTYQKKRELLDYAKDVEELADALGIDRFIHMGWSSGGSRTLACAYALPRRVSLAISLSGYTHFTEYLGSHPLIEPTRWPGPRLAEMSLTLFRAAVMVVVWLARRHPGLYFREAQQMISEQDRDLLKSFMHTRLFQADQMTCLESGGCAIAQDLQTELLDWGFRLSQVKVPTWIYQGTEDPFVPVDYARHLAENLPDVDFRLMPEAGHLYPLSEDFQEKLFLRLHAAAPLDAM</sequence>
<gene>
    <name evidence="2" type="ORF">J057_06546</name>
</gene>
<dbReference type="PANTHER" id="PTHR45763:SF46">
    <property type="entry name" value="AB HYDROLASE-1 DOMAIN-CONTAINING PROTEIN"/>
    <property type="match status" value="1"/>
</dbReference>
<name>N6X1M7_9GAMM</name>
<evidence type="ECO:0000313" key="3">
    <source>
        <dbReference type="Proteomes" id="UP000013165"/>
    </source>
</evidence>
<dbReference type="HOGENOM" id="CLU_020336_49_0_6"/>
<keyword evidence="3" id="KW-1185">Reference proteome</keyword>
<comment type="caution">
    <text evidence="2">The sequence shown here is derived from an EMBL/GenBank/DDBJ whole genome shotgun (WGS) entry which is preliminary data.</text>
</comment>
<dbReference type="PRINTS" id="PR00111">
    <property type="entry name" value="ABHYDROLASE"/>
</dbReference>
<dbReference type="Pfam" id="PF00561">
    <property type="entry name" value="Abhydrolase_1"/>
    <property type="match status" value="1"/>
</dbReference>
<dbReference type="eggNOG" id="COG0596">
    <property type="taxonomic scope" value="Bacteria"/>
</dbReference>
<protein>
    <submittedName>
        <fullName evidence="2">Alpha/beta hydrolase</fullName>
    </submittedName>
</protein>
<dbReference type="InterPro" id="IPR000073">
    <property type="entry name" value="AB_hydrolase_1"/>
</dbReference>
<evidence type="ECO:0000259" key="1">
    <source>
        <dbReference type="Pfam" id="PF00561"/>
    </source>
</evidence>
<dbReference type="STRING" id="626887.J057_06546"/>
<reference evidence="2 3" key="1">
    <citation type="journal article" date="2013" name="Genome Announc.">
        <title>Genome Sequence of the Polycyclic Aromatic Hydrocarbon-Degrading Bacterium Strain Marinobacter nanhaiticus D15-8WT.</title>
        <authorList>
            <person name="Cui Z."/>
            <person name="Gao W."/>
            <person name="Li Q."/>
            <person name="Xu G."/>
            <person name="Zheng L."/>
        </authorList>
    </citation>
    <scope>NUCLEOTIDE SEQUENCE [LARGE SCALE GENOMIC DNA]</scope>
    <source>
        <strain evidence="2 3">D15-8W</strain>
    </source>
</reference>
<organism evidence="2 3">
    <name type="scientific">Marinobacter nanhaiticus D15-8W</name>
    <dbReference type="NCBI Taxonomy" id="626887"/>
    <lineage>
        <taxon>Bacteria</taxon>
        <taxon>Pseudomonadati</taxon>
        <taxon>Pseudomonadota</taxon>
        <taxon>Gammaproteobacteria</taxon>
        <taxon>Pseudomonadales</taxon>
        <taxon>Marinobacteraceae</taxon>
        <taxon>Marinobacter</taxon>
    </lineage>
</organism>
<dbReference type="GO" id="GO:0016787">
    <property type="term" value="F:hydrolase activity"/>
    <property type="evidence" value="ECO:0007669"/>
    <property type="project" value="UniProtKB-KW"/>
</dbReference>
<dbReference type="PANTHER" id="PTHR45763">
    <property type="entry name" value="HYDROLASE, ALPHA/BETA FOLD FAMILY PROTEIN, EXPRESSED-RELATED"/>
    <property type="match status" value="1"/>
</dbReference>
<keyword evidence="2" id="KW-0378">Hydrolase</keyword>
<dbReference type="EMBL" id="APLQ01000011">
    <property type="protein sequence ID" value="ENO14988.1"/>
    <property type="molecule type" value="Genomic_DNA"/>
</dbReference>
<feature type="domain" description="AB hydrolase-1" evidence="1">
    <location>
        <begin position="42"/>
        <end position="289"/>
    </location>
</feature>
<accession>N6X1M7</accession>
<dbReference type="Proteomes" id="UP000013165">
    <property type="component" value="Unassembled WGS sequence"/>
</dbReference>
<dbReference type="RefSeq" id="WP_004579285.1">
    <property type="nucleotide sequence ID" value="NZ_AP028878.1"/>
</dbReference>
<dbReference type="OrthoDB" id="9779853at2"/>
<proteinExistence type="predicted"/>
<dbReference type="AlphaFoldDB" id="N6X1M7"/>
<evidence type="ECO:0000313" key="2">
    <source>
        <dbReference type="EMBL" id="ENO14988.1"/>
    </source>
</evidence>